<accession>A0A482WSJ9</accession>
<keyword evidence="3" id="KW-1185">Reference proteome</keyword>
<dbReference type="OrthoDB" id="8197607at2759"/>
<evidence type="ECO:0000313" key="3">
    <source>
        <dbReference type="Proteomes" id="UP000291343"/>
    </source>
</evidence>
<name>A0A482WSJ9_LAOST</name>
<reference evidence="2 3" key="1">
    <citation type="journal article" date="2017" name="Gigascience">
        <title>Genome sequence of the small brown planthopper, Laodelphax striatellus.</title>
        <authorList>
            <person name="Zhu J."/>
            <person name="Jiang F."/>
            <person name="Wang X."/>
            <person name="Yang P."/>
            <person name="Bao Y."/>
            <person name="Zhao W."/>
            <person name="Wang W."/>
            <person name="Lu H."/>
            <person name="Wang Q."/>
            <person name="Cui N."/>
            <person name="Li J."/>
            <person name="Chen X."/>
            <person name="Luo L."/>
            <person name="Yu J."/>
            <person name="Kang L."/>
            <person name="Cui F."/>
        </authorList>
    </citation>
    <scope>NUCLEOTIDE SEQUENCE [LARGE SCALE GENOMIC DNA]</scope>
    <source>
        <strain evidence="2">Lst14</strain>
    </source>
</reference>
<feature type="compositionally biased region" description="Basic and acidic residues" evidence="1">
    <location>
        <begin position="132"/>
        <end position="200"/>
    </location>
</feature>
<dbReference type="InParanoid" id="A0A482WSJ9"/>
<evidence type="ECO:0000256" key="1">
    <source>
        <dbReference type="SAM" id="MobiDB-lite"/>
    </source>
</evidence>
<feature type="region of interest" description="Disordered" evidence="1">
    <location>
        <begin position="335"/>
        <end position="450"/>
    </location>
</feature>
<evidence type="ECO:0000313" key="2">
    <source>
        <dbReference type="EMBL" id="RZF36232.1"/>
    </source>
</evidence>
<proteinExistence type="predicted"/>
<feature type="compositionally biased region" description="Basic and acidic residues" evidence="1">
    <location>
        <begin position="211"/>
        <end position="243"/>
    </location>
</feature>
<feature type="compositionally biased region" description="Basic and acidic residues" evidence="1">
    <location>
        <begin position="285"/>
        <end position="313"/>
    </location>
</feature>
<feature type="compositionally biased region" description="Polar residues" evidence="1">
    <location>
        <begin position="90"/>
        <end position="110"/>
    </location>
</feature>
<organism evidence="2 3">
    <name type="scientific">Laodelphax striatellus</name>
    <name type="common">Small brown planthopper</name>
    <name type="synonym">Delphax striatella</name>
    <dbReference type="NCBI Taxonomy" id="195883"/>
    <lineage>
        <taxon>Eukaryota</taxon>
        <taxon>Metazoa</taxon>
        <taxon>Ecdysozoa</taxon>
        <taxon>Arthropoda</taxon>
        <taxon>Hexapoda</taxon>
        <taxon>Insecta</taxon>
        <taxon>Pterygota</taxon>
        <taxon>Neoptera</taxon>
        <taxon>Paraneoptera</taxon>
        <taxon>Hemiptera</taxon>
        <taxon>Auchenorrhyncha</taxon>
        <taxon>Fulgoroidea</taxon>
        <taxon>Delphacidae</taxon>
        <taxon>Criomorphinae</taxon>
        <taxon>Laodelphax</taxon>
    </lineage>
</organism>
<feature type="compositionally biased region" description="Acidic residues" evidence="1">
    <location>
        <begin position="115"/>
        <end position="131"/>
    </location>
</feature>
<feature type="compositionally biased region" description="Polar residues" evidence="1">
    <location>
        <begin position="423"/>
        <end position="450"/>
    </location>
</feature>
<feature type="compositionally biased region" description="Polar residues" evidence="1">
    <location>
        <begin position="360"/>
        <end position="376"/>
    </location>
</feature>
<comment type="caution">
    <text evidence="2">The sequence shown here is derived from an EMBL/GenBank/DDBJ whole genome shotgun (WGS) entry which is preliminary data.</text>
</comment>
<feature type="region of interest" description="Disordered" evidence="1">
    <location>
        <begin position="79"/>
        <end position="313"/>
    </location>
</feature>
<protein>
    <submittedName>
        <fullName evidence="2">Uncharacterized protein</fullName>
    </submittedName>
</protein>
<feature type="compositionally biased region" description="Basic residues" evidence="1">
    <location>
        <begin position="80"/>
        <end position="89"/>
    </location>
</feature>
<dbReference type="EMBL" id="QKKF02026785">
    <property type="protein sequence ID" value="RZF36232.1"/>
    <property type="molecule type" value="Genomic_DNA"/>
</dbReference>
<dbReference type="STRING" id="195883.A0A482WSJ9"/>
<feature type="compositionally biased region" description="Basic and acidic residues" evidence="1">
    <location>
        <begin position="336"/>
        <end position="356"/>
    </location>
</feature>
<dbReference type="Proteomes" id="UP000291343">
    <property type="component" value="Unassembled WGS sequence"/>
</dbReference>
<sequence>MSFTRAFAVNDGNATMTLDDSVTNNCKNATNFTMDAGTDEEMRRLMQEVEMEETLDSEKLKSYRLSDVSFLVRENLVSGKSKRANKRRSSIATTSSNSPIDLSVTSNRFGQKNIDEEEEGEEEEEEEMEVEEERRGEKDESRSETGEKRNEKASGEESKRLKEEEYRRRREESDGLGKEEECERERRSDLKEDIERKGLEEGGEELEEERPEDRRAREDGRLEEESARQRKESNEDGGRGREEADVEEKDDVDKMETDAEIQGGRVNDLDMSIVDDNEEVTNGVKNKDKSGSKEETLHLNLKEETLCSREETLSKKTEETFCLNLNSVSEMVECSVARDDEREEKECDEGGVKEDGTGSGKEQSADNQSTRSNVVLSTGHEEQLLQENTRNKRKSDSLDLSREELDVVESPSKLARMDAVTSPAITSDAPTVTSEEQPPNSTPEINANSATSRISLQIAGKRSSSSHSLDETCMSFSEMRESLEWNSSLNNSTRLSGAFSASTSAPTPLFYVQEEVAPHKTRYSFYEGAMVVRAERKSGATEQLKAAEISVDTDAKQPCLIFANKIKTLFAEKVVACQSMSEVKEVISEINDFAFQHETNYKSLLRLWYNGRFEKIVNGRLKYVAICSGTMTWFTVFIDPDIIFESLSDDAITVKQWVGEVQDSYIKHLYRCCIRSPDRLKDFTDAIENYVNTPKT</sequence>
<feature type="compositionally biased region" description="Acidic residues" evidence="1">
    <location>
        <begin position="201"/>
        <end position="210"/>
    </location>
</feature>
<dbReference type="AlphaFoldDB" id="A0A482WSJ9"/>
<feature type="compositionally biased region" description="Basic and acidic residues" evidence="1">
    <location>
        <begin position="394"/>
        <end position="405"/>
    </location>
</feature>
<gene>
    <name evidence="2" type="ORF">LSTR_LSTR013938</name>
</gene>